<reference evidence="2" key="1">
    <citation type="submission" date="2014-04" db="EMBL/GenBank/DDBJ databases">
        <title>Evolutionary Origins and Diversification of the Mycorrhizal Mutualists.</title>
        <authorList>
            <consortium name="DOE Joint Genome Institute"/>
            <consortium name="Mycorrhizal Genomics Consortium"/>
            <person name="Kohler A."/>
            <person name="Kuo A."/>
            <person name="Nagy L.G."/>
            <person name="Floudas D."/>
            <person name="Copeland A."/>
            <person name="Barry K.W."/>
            <person name="Cichocki N."/>
            <person name="Veneault-Fourrey C."/>
            <person name="LaButti K."/>
            <person name="Lindquist E.A."/>
            <person name="Lipzen A."/>
            <person name="Lundell T."/>
            <person name="Morin E."/>
            <person name="Murat C."/>
            <person name="Riley R."/>
            <person name="Ohm R."/>
            <person name="Sun H."/>
            <person name="Tunlid A."/>
            <person name="Henrissat B."/>
            <person name="Grigoriev I.V."/>
            <person name="Hibbett D.S."/>
            <person name="Martin F."/>
        </authorList>
    </citation>
    <scope>NUCLEOTIDE SEQUENCE [LARGE SCALE GENOMIC DNA]</scope>
    <source>
        <strain evidence="2">FD-334 SS-4</strain>
    </source>
</reference>
<accession>A0A0D2QDJ4</accession>
<dbReference type="OMA" id="PAQFLDW"/>
<gene>
    <name evidence="1" type="ORF">HYPSUDRAFT_31624</name>
</gene>
<dbReference type="Proteomes" id="UP000054270">
    <property type="component" value="Unassembled WGS sequence"/>
</dbReference>
<evidence type="ECO:0000313" key="2">
    <source>
        <dbReference type="Proteomes" id="UP000054270"/>
    </source>
</evidence>
<dbReference type="EMBL" id="KN817518">
    <property type="protein sequence ID" value="KJA29660.1"/>
    <property type="molecule type" value="Genomic_DNA"/>
</dbReference>
<evidence type="ECO:0000313" key="1">
    <source>
        <dbReference type="EMBL" id="KJA29660.1"/>
    </source>
</evidence>
<name>A0A0D2QDJ4_HYPSF</name>
<organism evidence="1 2">
    <name type="scientific">Hypholoma sublateritium (strain FD-334 SS-4)</name>
    <dbReference type="NCBI Taxonomy" id="945553"/>
    <lineage>
        <taxon>Eukaryota</taxon>
        <taxon>Fungi</taxon>
        <taxon>Dikarya</taxon>
        <taxon>Basidiomycota</taxon>
        <taxon>Agaricomycotina</taxon>
        <taxon>Agaricomycetes</taxon>
        <taxon>Agaricomycetidae</taxon>
        <taxon>Agaricales</taxon>
        <taxon>Agaricineae</taxon>
        <taxon>Strophariaceae</taxon>
        <taxon>Hypholoma</taxon>
    </lineage>
</organism>
<dbReference type="STRING" id="945553.A0A0D2QDJ4"/>
<dbReference type="AlphaFoldDB" id="A0A0D2QDJ4"/>
<sequence>MSAIPPSTPFPVPGLNGTSDNANPAEFLSFLRNIINEYLGDSCPRITKNKDTWVTIVNGLTDHLLGTFPLPDVVSWDAMEEKVEMTGVSLEVIRRVFLRVESVDIGSEGIVRKLSARLLDFCKALDIWREAEVACAEGMSSPAQLRCMAFETLVSVLRCLGDNTPMISEEHDPSWKSLRIILKEYVAVVQGLMSPATPLPNSFVVSFYSKPHVSSSKGPDQEEASPLEVFIPSLSRIPSFLILIIDVLPNYLNLTCFIA</sequence>
<proteinExistence type="predicted"/>
<keyword evidence="2" id="KW-1185">Reference proteome</keyword>
<protein>
    <submittedName>
        <fullName evidence="1">Uncharacterized protein</fullName>
    </submittedName>
</protein>
<dbReference type="OrthoDB" id="3214669at2759"/>